<dbReference type="RefSeq" id="WP_058117807.1">
    <property type="nucleotide sequence ID" value="NZ_CP011307.1"/>
</dbReference>
<dbReference type="InterPro" id="IPR052983">
    <property type="entry name" value="MFS_Riboflavin_Transporter"/>
</dbReference>
<gene>
    <name evidence="7" type="ORF">IB211_01826c</name>
</gene>
<dbReference type="PANTHER" id="PTHR43385:SF1">
    <property type="entry name" value="RIBOFLAVIN TRANSPORTER RIBJ"/>
    <property type="match status" value="1"/>
</dbReference>
<dbReference type="SUPFAM" id="SSF103473">
    <property type="entry name" value="MFS general substrate transporter"/>
    <property type="match status" value="1"/>
</dbReference>
<accession>A0A0S2W4F6</accession>
<keyword evidence="3 6" id="KW-0812">Transmembrane</keyword>
<feature type="transmembrane region" description="Helical" evidence="6">
    <location>
        <begin position="268"/>
        <end position="287"/>
    </location>
</feature>
<dbReference type="Proteomes" id="UP000064844">
    <property type="component" value="Chromosome"/>
</dbReference>
<feature type="transmembrane region" description="Helical" evidence="6">
    <location>
        <begin position="324"/>
        <end position="345"/>
    </location>
</feature>
<feature type="transmembrane region" description="Helical" evidence="6">
    <location>
        <begin position="234"/>
        <end position="256"/>
    </location>
</feature>
<dbReference type="EMBL" id="CP011307">
    <property type="protein sequence ID" value="ALP94217.1"/>
    <property type="molecule type" value="Genomic_DNA"/>
</dbReference>
<organism evidence="7 8">
    <name type="scientific">Intestinimonas butyriciproducens</name>
    <dbReference type="NCBI Taxonomy" id="1297617"/>
    <lineage>
        <taxon>Bacteria</taxon>
        <taxon>Bacillati</taxon>
        <taxon>Bacillota</taxon>
        <taxon>Clostridia</taxon>
        <taxon>Eubacteriales</taxon>
        <taxon>Intestinimonas</taxon>
    </lineage>
</organism>
<sequence length="416" mass="44629">MAGEKSFLRGYSMVLHSFLMYWIYGTLIGGGLSVLVAQYCGMTGLNSNLVTSVNTVGGFLSVAMTFLIGRWVIARGVRGITAFSCIGTAVGLCILGNGTSLGIYILWSVVSQGLYNGYSFTATNALIANWFPRKKGWVMGITTAGMMAASFTSVLFITVYSPKIGFTNVCYFLAAVIAMLGVVSLKWIVDTPEQCGLLPDNMPLTEREQQEFGGGTARQDWTARNLICSKDGMCYIVGFGLLFIATTGGITAFVPYMLERGYSQVDAVGLMSLTSLFSLAGSFIMGVLDTRLGTKKASLIFAALYVIGYSGAFALTGIDKLFLLPLWLAMASGGANANLMASTLVSQYGRANYASVWSVLFTGASLIRNLCYLLIGAIASLSGTYARVYLFWGIISAFSFVLLAVSNFKYRPAPQN</sequence>
<dbReference type="GO" id="GO:0005886">
    <property type="term" value="C:plasma membrane"/>
    <property type="evidence" value="ECO:0007669"/>
    <property type="project" value="UniProtKB-SubCell"/>
</dbReference>
<evidence type="ECO:0000256" key="3">
    <source>
        <dbReference type="ARBA" id="ARBA00022692"/>
    </source>
</evidence>
<dbReference type="PANTHER" id="PTHR43385">
    <property type="entry name" value="RIBOFLAVIN TRANSPORTER RIBJ"/>
    <property type="match status" value="1"/>
</dbReference>
<dbReference type="GO" id="GO:0022857">
    <property type="term" value="F:transmembrane transporter activity"/>
    <property type="evidence" value="ECO:0007669"/>
    <property type="project" value="InterPro"/>
</dbReference>
<dbReference type="eggNOG" id="COG2271">
    <property type="taxonomic scope" value="Bacteria"/>
</dbReference>
<reference evidence="7 8" key="1">
    <citation type="journal article" date="2015" name="Nat. Commun.">
        <title>Production of butyrate from lysine and the Amadori product fructoselysine by a human gut commensal.</title>
        <authorList>
            <person name="Bui T.P."/>
            <person name="Ritari J."/>
            <person name="Boeren S."/>
            <person name="de Waard P."/>
            <person name="Plugge C.M."/>
            <person name="de Vos W.M."/>
        </authorList>
    </citation>
    <scope>NUCLEOTIDE SEQUENCE [LARGE SCALE GENOMIC DNA]</scope>
    <source>
        <strain evidence="7 8">AF211</strain>
    </source>
</reference>
<name>A0A0S2W4F6_9FIRM</name>
<evidence type="ECO:0000256" key="4">
    <source>
        <dbReference type="ARBA" id="ARBA00022989"/>
    </source>
</evidence>
<feature type="transmembrane region" description="Helical" evidence="6">
    <location>
        <begin position="299"/>
        <end position="318"/>
    </location>
</feature>
<dbReference type="Gene3D" id="1.20.1250.20">
    <property type="entry name" value="MFS general substrate transporter like domains"/>
    <property type="match status" value="2"/>
</dbReference>
<keyword evidence="2" id="KW-0813">Transport</keyword>
<keyword evidence="5 6" id="KW-0472">Membrane</keyword>
<feature type="transmembrane region" description="Helical" evidence="6">
    <location>
        <begin position="166"/>
        <end position="189"/>
    </location>
</feature>
<proteinExistence type="predicted"/>
<evidence type="ECO:0000256" key="1">
    <source>
        <dbReference type="ARBA" id="ARBA00004651"/>
    </source>
</evidence>
<feature type="transmembrane region" description="Helical" evidence="6">
    <location>
        <begin position="113"/>
        <end position="131"/>
    </location>
</feature>
<feature type="transmembrane region" description="Helical" evidence="6">
    <location>
        <begin position="21"/>
        <end position="39"/>
    </location>
</feature>
<evidence type="ECO:0000256" key="5">
    <source>
        <dbReference type="ARBA" id="ARBA00023136"/>
    </source>
</evidence>
<dbReference type="InterPro" id="IPR036259">
    <property type="entry name" value="MFS_trans_sf"/>
</dbReference>
<dbReference type="InterPro" id="IPR011701">
    <property type="entry name" value="MFS"/>
</dbReference>
<dbReference type="KEGG" id="ibu:IB211_01826c"/>
<keyword evidence="4 6" id="KW-1133">Transmembrane helix</keyword>
<feature type="transmembrane region" description="Helical" evidence="6">
    <location>
        <begin position="51"/>
        <end position="73"/>
    </location>
</feature>
<dbReference type="STRING" id="1297617.IB211_01826c"/>
<evidence type="ECO:0000313" key="7">
    <source>
        <dbReference type="EMBL" id="ALP94217.1"/>
    </source>
</evidence>
<evidence type="ECO:0000256" key="2">
    <source>
        <dbReference type="ARBA" id="ARBA00022448"/>
    </source>
</evidence>
<feature type="transmembrane region" description="Helical" evidence="6">
    <location>
        <begin position="357"/>
        <end position="383"/>
    </location>
</feature>
<evidence type="ECO:0000313" key="8">
    <source>
        <dbReference type="Proteomes" id="UP000064844"/>
    </source>
</evidence>
<feature type="transmembrane region" description="Helical" evidence="6">
    <location>
        <begin position="80"/>
        <end position="107"/>
    </location>
</feature>
<evidence type="ECO:0000256" key="6">
    <source>
        <dbReference type="SAM" id="Phobius"/>
    </source>
</evidence>
<dbReference type="Pfam" id="PF07690">
    <property type="entry name" value="MFS_1"/>
    <property type="match status" value="1"/>
</dbReference>
<protein>
    <submittedName>
        <fullName evidence="7">Major facilitator superfamily MFS_1</fullName>
    </submittedName>
</protein>
<comment type="subcellular location">
    <subcellularLocation>
        <location evidence="1">Cell membrane</location>
        <topology evidence="1">Multi-pass membrane protein</topology>
    </subcellularLocation>
</comment>
<feature type="transmembrane region" description="Helical" evidence="6">
    <location>
        <begin position="389"/>
        <end position="408"/>
    </location>
</feature>
<keyword evidence="8" id="KW-1185">Reference proteome</keyword>
<feature type="transmembrane region" description="Helical" evidence="6">
    <location>
        <begin position="138"/>
        <end position="160"/>
    </location>
</feature>
<reference evidence="8" key="2">
    <citation type="submission" date="2015-04" db="EMBL/GenBank/DDBJ databases">
        <title>A butyrogenic pathway from the amino acid lysine in a human gut commensal.</title>
        <authorList>
            <person name="de Vos W.M."/>
            <person name="Bui N.T.P."/>
            <person name="Plugge C.M."/>
            <person name="Ritari J."/>
        </authorList>
    </citation>
    <scope>NUCLEOTIDE SEQUENCE [LARGE SCALE GENOMIC DNA]</scope>
    <source>
        <strain evidence="8">AF211</strain>
    </source>
</reference>
<dbReference type="AlphaFoldDB" id="A0A0S2W4F6"/>